<protein>
    <recommendedName>
        <fullName evidence="3">N-acetyltransferase domain-containing protein</fullName>
    </recommendedName>
</protein>
<organism evidence="4 5">
    <name type="scientific">Paenibacillus stellifer</name>
    <dbReference type="NCBI Taxonomy" id="169760"/>
    <lineage>
        <taxon>Bacteria</taxon>
        <taxon>Bacillati</taxon>
        <taxon>Bacillota</taxon>
        <taxon>Bacilli</taxon>
        <taxon>Bacillales</taxon>
        <taxon>Paenibacillaceae</taxon>
        <taxon>Paenibacillus</taxon>
    </lineage>
</organism>
<dbReference type="InterPro" id="IPR000182">
    <property type="entry name" value="GNAT_dom"/>
</dbReference>
<dbReference type="CDD" id="cd04301">
    <property type="entry name" value="NAT_SF"/>
    <property type="match status" value="1"/>
</dbReference>
<dbReference type="RefSeq" id="WP_038696034.1">
    <property type="nucleotide sequence ID" value="NZ_CP009286.1"/>
</dbReference>
<keyword evidence="5" id="KW-1185">Reference proteome</keyword>
<dbReference type="Gene3D" id="3.40.630.30">
    <property type="match status" value="1"/>
</dbReference>
<dbReference type="HOGENOM" id="CLU_069610_0_0_9"/>
<proteinExistence type="predicted"/>
<dbReference type="Proteomes" id="UP000029507">
    <property type="component" value="Chromosome"/>
</dbReference>
<evidence type="ECO:0000313" key="5">
    <source>
        <dbReference type="Proteomes" id="UP000029507"/>
    </source>
</evidence>
<dbReference type="Pfam" id="PF00583">
    <property type="entry name" value="Acetyltransf_1"/>
    <property type="match status" value="1"/>
</dbReference>
<dbReference type="EMBL" id="CP009286">
    <property type="protein sequence ID" value="AIQ64051.1"/>
    <property type="molecule type" value="Genomic_DNA"/>
</dbReference>
<dbReference type="STRING" id="169760.PSTEL_14080"/>
<evidence type="ECO:0000259" key="3">
    <source>
        <dbReference type="PROSITE" id="PS51186"/>
    </source>
</evidence>
<dbReference type="SUPFAM" id="SSF55729">
    <property type="entry name" value="Acyl-CoA N-acyltransferases (Nat)"/>
    <property type="match status" value="2"/>
</dbReference>
<dbReference type="PROSITE" id="PS51186">
    <property type="entry name" value="GNAT"/>
    <property type="match status" value="2"/>
</dbReference>
<keyword evidence="2" id="KW-0012">Acyltransferase</keyword>
<dbReference type="AlphaFoldDB" id="A0A089LR82"/>
<accession>A0A089LR82</accession>
<keyword evidence="1" id="KW-0808">Transferase</keyword>
<dbReference type="InterPro" id="IPR050832">
    <property type="entry name" value="Bact_Acetyltransf"/>
</dbReference>
<evidence type="ECO:0000313" key="4">
    <source>
        <dbReference type="EMBL" id="AIQ64051.1"/>
    </source>
</evidence>
<dbReference type="KEGG" id="pste:PSTEL_14080"/>
<reference evidence="4 5" key="1">
    <citation type="submission" date="2014-08" db="EMBL/GenBank/DDBJ databases">
        <title>Comparative genomics of the Paenibacillus odorifer group.</title>
        <authorList>
            <person name="den Bakker H.C."/>
            <person name="Tsai Y.-C."/>
            <person name="Martin N."/>
            <person name="Korlach J."/>
            <person name="Wiedmann M."/>
        </authorList>
    </citation>
    <scope>NUCLEOTIDE SEQUENCE [LARGE SCALE GENOMIC DNA]</scope>
    <source>
        <strain evidence="4 5">DSM 14472</strain>
    </source>
</reference>
<feature type="domain" description="N-acetyltransferase" evidence="3">
    <location>
        <begin position="2"/>
        <end position="164"/>
    </location>
</feature>
<dbReference type="PANTHER" id="PTHR43877">
    <property type="entry name" value="AMINOALKYLPHOSPHONATE N-ACETYLTRANSFERASE-RELATED-RELATED"/>
    <property type="match status" value="1"/>
</dbReference>
<gene>
    <name evidence="4" type="ORF">PSTEL_14080</name>
</gene>
<dbReference type="InterPro" id="IPR016181">
    <property type="entry name" value="Acyl_CoA_acyltransferase"/>
</dbReference>
<feature type="domain" description="N-acetyltransferase" evidence="3">
    <location>
        <begin position="175"/>
        <end position="325"/>
    </location>
</feature>
<sequence>MFTIRKFREPEDFKEAAFLLSMIEPEPVSAEQLKEAEDMIPPGQLDYNEQGELTGWDRPKWVAEDAGGHLLAYAMIWRAPWTTPGLLSLTLAVHLDYRGMGIGREMYDVLLEWARGVKASRLVSHVRDADNRSLAFAERLGYQTERHTFESVLDLSTYNGEPLLHAIKEAEASGITFVTLASEPGEEQERKLHELYKTTHNDIPGYTGSFPWFEEWRKWNLQQSDTSPEWIHIAKDGDRYVGVAAMRRNEQTRGMYHDYTGVLLEYRNRRIALALKLLAIETASELDSPYLRTHNDSKNGPMLRINRDLLGFRSEPGIYKMILNL</sequence>
<evidence type="ECO:0000256" key="2">
    <source>
        <dbReference type="ARBA" id="ARBA00023315"/>
    </source>
</evidence>
<evidence type="ECO:0000256" key="1">
    <source>
        <dbReference type="ARBA" id="ARBA00022679"/>
    </source>
</evidence>
<name>A0A089LR82_9BACL</name>
<dbReference type="GO" id="GO:0016747">
    <property type="term" value="F:acyltransferase activity, transferring groups other than amino-acyl groups"/>
    <property type="evidence" value="ECO:0007669"/>
    <property type="project" value="InterPro"/>
</dbReference>